<name>A0ABM9BJ52_9BACL</name>
<accession>A0ABM9BJ52</accession>
<evidence type="ECO:0000313" key="2">
    <source>
        <dbReference type="EMBL" id="CAH1059140.1"/>
    </source>
</evidence>
<dbReference type="Pfam" id="PF13751">
    <property type="entry name" value="DDE_Tnp_1_6"/>
    <property type="match status" value="1"/>
</dbReference>
<proteinExistence type="predicted"/>
<reference evidence="2" key="1">
    <citation type="submission" date="2021-12" db="EMBL/GenBank/DDBJ databases">
        <authorList>
            <person name="Criscuolo A."/>
        </authorList>
    </citation>
    <scope>NUCLEOTIDE SEQUENCE</scope>
    <source>
        <strain evidence="2">CIP111894</strain>
    </source>
</reference>
<dbReference type="InterPro" id="IPR025668">
    <property type="entry name" value="Tnp_DDE_dom"/>
</dbReference>
<protein>
    <recommendedName>
        <fullName evidence="1">Transposase DDE domain-containing protein</fullName>
    </recommendedName>
</protein>
<sequence>MLRSEEGYLLAVRRMTEPESVFGQLKNNRGFRRFLLRGIEKVTLEVGWLSLAHNLLKQAANDQKQRAAILQ</sequence>
<gene>
    <name evidence="2" type="ORF">PAECIP111894_05344</name>
</gene>
<comment type="caution">
    <text evidence="2">The sequence shown here is derived from an EMBL/GenBank/DDBJ whole genome shotgun (WGS) entry which is preliminary data.</text>
</comment>
<keyword evidence="3" id="KW-1185">Reference proteome</keyword>
<organism evidence="2 3">
    <name type="scientific">Paenibacillus pseudetheri</name>
    <dbReference type="NCBI Taxonomy" id="2897682"/>
    <lineage>
        <taxon>Bacteria</taxon>
        <taxon>Bacillati</taxon>
        <taxon>Bacillota</taxon>
        <taxon>Bacilli</taxon>
        <taxon>Bacillales</taxon>
        <taxon>Paenibacillaceae</taxon>
        <taxon>Paenibacillus</taxon>
    </lineage>
</organism>
<feature type="domain" description="Transposase DDE" evidence="1">
    <location>
        <begin position="3"/>
        <end position="57"/>
    </location>
</feature>
<dbReference type="Proteomes" id="UP000838749">
    <property type="component" value="Unassembled WGS sequence"/>
</dbReference>
<dbReference type="EMBL" id="CAKMAB010000047">
    <property type="protein sequence ID" value="CAH1059140.1"/>
    <property type="molecule type" value="Genomic_DNA"/>
</dbReference>
<evidence type="ECO:0000313" key="3">
    <source>
        <dbReference type="Proteomes" id="UP000838749"/>
    </source>
</evidence>
<evidence type="ECO:0000259" key="1">
    <source>
        <dbReference type="Pfam" id="PF13751"/>
    </source>
</evidence>